<dbReference type="RefSeq" id="WP_097120379.1">
    <property type="nucleotide sequence ID" value="NZ_OCND01000001.1"/>
</dbReference>
<dbReference type="AlphaFoldDB" id="A0A286CYE0"/>
<keyword evidence="2" id="KW-1185">Reference proteome</keyword>
<reference evidence="1" key="1">
    <citation type="submission" date="2017-09" db="EMBL/GenBank/DDBJ databases">
        <authorList>
            <person name="Ehlers B."/>
            <person name="Leendertz F.H."/>
        </authorList>
    </citation>
    <scope>NUCLEOTIDE SEQUENCE [LARGE SCALE GENOMIC DNA]</scope>
    <source>
        <strain evidence="1">CGMCC 1.10978</strain>
    </source>
</reference>
<dbReference type="InterPro" id="IPR016181">
    <property type="entry name" value="Acyl_CoA_acyltransferase"/>
</dbReference>
<protein>
    <recommendedName>
        <fullName evidence="3">Acetyltransferase (GNAT) domain-containing protein</fullName>
    </recommendedName>
</protein>
<evidence type="ECO:0000313" key="2">
    <source>
        <dbReference type="Proteomes" id="UP000219374"/>
    </source>
</evidence>
<sequence>MDSGPVRTPEFETTTRLFARSLGWTPQALLEALRPAVPEDLPALVAFRARRGWDDEAYLRWRYGLDSADGNGHGRLWLLRRASSVIAVIGVEKQPIRYRGAVHDGQLLMDVQLDSAAEGAGGGVWLNQAMFRKAPITLAVGANTHSLGLVRRLFLPLPPRSYYVLPLDAGAMLRQHGVPGLLAGVAGPVIGGAWRLRAGLSGPRDDGGTEVREIAGFSDALLQPLYAGLEADEASIAPAAAQLNWRLQDNPRAQYRVLAALRDRRCVGYLAMRRLVDANGMTGMHIIDWKTVAERADDILACLLRQAVAMARQERCQRLFTTALDRRAGPLLGRIGFLRGRPSEHLLTGIRTELPLPGAGAPGSWRITDLSFDNDGCY</sequence>
<gene>
    <name evidence="1" type="ORF">SAMN06296416_101604</name>
</gene>
<accession>A0A286CYE0</accession>
<dbReference type="EMBL" id="OCND01000001">
    <property type="protein sequence ID" value="SOD51400.1"/>
    <property type="molecule type" value="Genomic_DNA"/>
</dbReference>
<dbReference type="Proteomes" id="UP000219374">
    <property type="component" value="Unassembled WGS sequence"/>
</dbReference>
<dbReference type="SUPFAM" id="SSF55729">
    <property type="entry name" value="Acyl-CoA N-acyltransferases (Nat)"/>
    <property type="match status" value="1"/>
</dbReference>
<evidence type="ECO:0008006" key="3">
    <source>
        <dbReference type="Google" id="ProtNLM"/>
    </source>
</evidence>
<organism evidence="1 2">
    <name type="scientific">Pseudoxanthomonas wuyuanensis</name>
    <dbReference type="NCBI Taxonomy" id="1073196"/>
    <lineage>
        <taxon>Bacteria</taxon>
        <taxon>Pseudomonadati</taxon>
        <taxon>Pseudomonadota</taxon>
        <taxon>Gammaproteobacteria</taxon>
        <taxon>Lysobacterales</taxon>
        <taxon>Lysobacteraceae</taxon>
        <taxon>Pseudoxanthomonas</taxon>
    </lineage>
</organism>
<proteinExistence type="predicted"/>
<evidence type="ECO:0000313" key="1">
    <source>
        <dbReference type="EMBL" id="SOD51400.1"/>
    </source>
</evidence>
<name>A0A286CYE0_9GAMM</name>